<dbReference type="Gene3D" id="3.40.50.1000">
    <property type="entry name" value="HAD superfamily/HAD-like"/>
    <property type="match status" value="1"/>
</dbReference>
<dbReference type="EnsemblPlants" id="Kaladp0004s0029.1.v1.1">
    <property type="protein sequence ID" value="Kaladp0004s0029.1.v1.1"/>
    <property type="gene ID" value="Kaladp0004s0029.v1.1"/>
</dbReference>
<sequence>MKGGKRSKKPHIDAFLKQLAFYKIAVYSDQQHMYVNPNIARLDQKGLILYDCGHALETTLQLESCVRIKPWKLEAEDATLLDLIPFLESYIRPVLGSYKGHDEGTEFLKPSK</sequence>
<protein>
    <recommendedName>
        <fullName evidence="1">FCP1 homology domain-containing protein</fullName>
    </recommendedName>
</protein>
<keyword evidence="3" id="KW-1185">Reference proteome</keyword>
<dbReference type="InterPro" id="IPR036412">
    <property type="entry name" value="HAD-like_sf"/>
</dbReference>
<dbReference type="InterPro" id="IPR004274">
    <property type="entry name" value="FCP1_dom"/>
</dbReference>
<evidence type="ECO:0000313" key="2">
    <source>
        <dbReference type="EnsemblPlants" id="Kaladp0004s0029.1.v1.1"/>
    </source>
</evidence>
<accession>A0A7N0SVG8</accession>
<dbReference type="Gramene" id="Kaladp0004s0029.1.v1.1">
    <property type="protein sequence ID" value="Kaladp0004s0029.1.v1.1"/>
    <property type="gene ID" value="Kaladp0004s0029.v1.1"/>
</dbReference>
<dbReference type="Proteomes" id="UP000594263">
    <property type="component" value="Unplaced"/>
</dbReference>
<dbReference type="SUPFAM" id="SSF56784">
    <property type="entry name" value="HAD-like"/>
    <property type="match status" value="1"/>
</dbReference>
<dbReference type="InterPro" id="IPR023214">
    <property type="entry name" value="HAD_sf"/>
</dbReference>
<evidence type="ECO:0000313" key="3">
    <source>
        <dbReference type="Proteomes" id="UP000594263"/>
    </source>
</evidence>
<dbReference type="AlphaFoldDB" id="A0A7N0SVG8"/>
<name>A0A7N0SVG8_KALFE</name>
<evidence type="ECO:0000259" key="1">
    <source>
        <dbReference type="Pfam" id="PF03031"/>
    </source>
</evidence>
<feature type="domain" description="FCP1 homology" evidence="1">
    <location>
        <begin position="8"/>
        <end position="49"/>
    </location>
</feature>
<organism evidence="2 3">
    <name type="scientific">Kalanchoe fedtschenkoi</name>
    <name type="common">Lavender scallops</name>
    <name type="synonym">South American air plant</name>
    <dbReference type="NCBI Taxonomy" id="63787"/>
    <lineage>
        <taxon>Eukaryota</taxon>
        <taxon>Viridiplantae</taxon>
        <taxon>Streptophyta</taxon>
        <taxon>Embryophyta</taxon>
        <taxon>Tracheophyta</taxon>
        <taxon>Spermatophyta</taxon>
        <taxon>Magnoliopsida</taxon>
        <taxon>eudicotyledons</taxon>
        <taxon>Gunneridae</taxon>
        <taxon>Pentapetalae</taxon>
        <taxon>Saxifragales</taxon>
        <taxon>Crassulaceae</taxon>
        <taxon>Kalanchoe</taxon>
    </lineage>
</organism>
<dbReference type="Pfam" id="PF03031">
    <property type="entry name" value="NIF"/>
    <property type="match status" value="1"/>
</dbReference>
<reference evidence="2" key="1">
    <citation type="submission" date="2021-01" db="UniProtKB">
        <authorList>
            <consortium name="EnsemblPlants"/>
        </authorList>
    </citation>
    <scope>IDENTIFICATION</scope>
</reference>
<proteinExistence type="predicted"/>